<sequence length="76" mass="8998">MCSLLHYLDIPPLQYQWTNKVSLHATLWQFIVLRGLKFQEHREASTQFVFISPRVLRCLNPTCGYRSKGMRCVRTL</sequence>
<keyword evidence="2" id="KW-1185">Reference proteome</keyword>
<protein>
    <submittedName>
        <fullName evidence="1">Uncharacterized protein</fullName>
    </submittedName>
</protein>
<proteinExistence type="predicted"/>
<evidence type="ECO:0000313" key="1">
    <source>
        <dbReference type="EMBL" id="KAK8574753.1"/>
    </source>
</evidence>
<organism evidence="1 2">
    <name type="scientific">Hibiscus sabdariffa</name>
    <name type="common">roselle</name>
    <dbReference type="NCBI Taxonomy" id="183260"/>
    <lineage>
        <taxon>Eukaryota</taxon>
        <taxon>Viridiplantae</taxon>
        <taxon>Streptophyta</taxon>
        <taxon>Embryophyta</taxon>
        <taxon>Tracheophyta</taxon>
        <taxon>Spermatophyta</taxon>
        <taxon>Magnoliopsida</taxon>
        <taxon>eudicotyledons</taxon>
        <taxon>Gunneridae</taxon>
        <taxon>Pentapetalae</taxon>
        <taxon>rosids</taxon>
        <taxon>malvids</taxon>
        <taxon>Malvales</taxon>
        <taxon>Malvaceae</taxon>
        <taxon>Malvoideae</taxon>
        <taxon>Hibiscus</taxon>
    </lineage>
</organism>
<name>A0ABR2F8X3_9ROSI</name>
<dbReference type="Proteomes" id="UP001472677">
    <property type="component" value="Unassembled WGS sequence"/>
</dbReference>
<evidence type="ECO:0000313" key="2">
    <source>
        <dbReference type="Proteomes" id="UP001472677"/>
    </source>
</evidence>
<comment type="caution">
    <text evidence="1">The sequence shown here is derived from an EMBL/GenBank/DDBJ whole genome shotgun (WGS) entry which is preliminary data.</text>
</comment>
<gene>
    <name evidence="1" type="ORF">V6N12_062436</name>
</gene>
<accession>A0ABR2F8X3</accession>
<reference evidence="1 2" key="1">
    <citation type="journal article" date="2024" name="G3 (Bethesda)">
        <title>Genome assembly of Hibiscus sabdariffa L. provides insights into metabolisms of medicinal natural products.</title>
        <authorList>
            <person name="Kim T."/>
        </authorList>
    </citation>
    <scope>NUCLEOTIDE SEQUENCE [LARGE SCALE GENOMIC DNA]</scope>
    <source>
        <strain evidence="1">TK-2024</strain>
        <tissue evidence="1">Old leaves</tissue>
    </source>
</reference>
<dbReference type="EMBL" id="JBBPBM010000007">
    <property type="protein sequence ID" value="KAK8574753.1"/>
    <property type="molecule type" value="Genomic_DNA"/>
</dbReference>